<keyword evidence="5" id="KW-1185">Reference proteome</keyword>
<name>A0A7R9UMQ9_DIALT</name>
<dbReference type="PANTHER" id="PTHR23315:SF7">
    <property type="entry name" value="U-BOX DOMAIN-CONTAINING PROTEIN 4"/>
    <property type="match status" value="1"/>
</dbReference>
<dbReference type="Gene3D" id="1.25.10.10">
    <property type="entry name" value="Leucine-rich Repeat Variant"/>
    <property type="match status" value="1"/>
</dbReference>
<evidence type="ECO:0000313" key="3">
    <source>
        <dbReference type="EMBL" id="CAD8270749.1"/>
    </source>
</evidence>
<dbReference type="InterPro" id="IPR011989">
    <property type="entry name" value="ARM-like"/>
</dbReference>
<evidence type="ECO:0000256" key="2">
    <source>
        <dbReference type="SAM" id="SignalP"/>
    </source>
</evidence>
<proteinExistence type="predicted"/>
<keyword evidence="2" id="KW-0732">Signal</keyword>
<dbReference type="AlphaFoldDB" id="A0A7R9UMQ9"/>
<feature type="signal peptide" evidence="2">
    <location>
        <begin position="1"/>
        <end position="17"/>
    </location>
</feature>
<evidence type="ECO:0000313" key="4">
    <source>
        <dbReference type="EMBL" id="KAG8461852.1"/>
    </source>
</evidence>
<accession>A0A7R9UMQ9</accession>
<dbReference type="Proteomes" id="UP000751190">
    <property type="component" value="Unassembled WGS sequence"/>
</dbReference>
<dbReference type="EMBL" id="JAGTXO010000023">
    <property type="protein sequence ID" value="KAG8461852.1"/>
    <property type="molecule type" value="Genomic_DNA"/>
</dbReference>
<dbReference type="PANTHER" id="PTHR23315">
    <property type="entry name" value="U BOX DOMAIN-CONTAINING"/>
    <property type="match status" value="1"/>
</dbReference>
<dbReference type="InterPro" id="IPR000225">
    <property type="entry name" value="Armadillo"/>
</dbReference>
<sequence length="233" mass="25053">MVLRAFGVLLVALGVRCQESPPPLSRVLRTLKTGSDSQQAEALARLTSFARDPSFDLEALEGVLLPTVVRRLTAGTPAQKEKAAGFVLNLAAVEKNRPILARRFAIKPLIDIVRPGNGATTAAISRAAGALQNLAASLPQRSAIAKLGGIGALIAAVRVAPTPAHAALRNLAQQRDLKAIMLEQGYAPRGRTFDMTLDDRSTARKVQRKIYHGQEEFVGPRKTIVFWSGSVYQ</sequence>
<protein>
    <submittedName>
        <fullName evidence="3">Uncharacterized protein</fullName>
    </submittedName>
</protein>
<dbReference type="EMBL" id="HBEB01007839">
    <property type="protein sequence ID" value="CAD8270749.1"/>
    <property type="molecule type" value="Transcribed_RNA"/>
</dbReference>
<feature type="chain" id="PRO_5036211963" evidence="2">
    <location>
        <begin position="18"/>
        <end position="233"/>
    </location>
</feature>
<evidence type="ECO:0000256" key="1">
    <source>
        <dbReference type="PROSITE-ProRule" id="PRU00259"/>
    </source>
</evidence>
<dbReference type="PROSITE" id="PS50176">
    <property type="entry name" value="ARM_REPEAT"/>
    <property type="match status" value="1"/>
</dbReference>
<organism evidence="3">
    <name type="scientific">Diacronema lutheri</name>
    <name type="common">Unicellular marine alga</name>
    <name type="synonym">Monochrysis lutheri</name>
    <dbReference type="NCBI Taxonomy" id="2081491"/>
    <lineage>
        <taxon>Eukaryota</taxon>
        <taxon>Haptista</taxon>
        <taxon>Haptophyta</taxon>
        <taxon>Pavlovophyceae</taxon>
        <taxon>Pavlovales</taxon>
        <taxon>Pavlovaceae</taxon>
        <taxon>Diacronema</taxon>
    </lineage>
</organism>
<feature type="repeat" description="ARM" evidence="1">
    <location>
        <begin position="104"/>
        <end position="149"/>
    </location>
</feature>
<reference evidence="4" key="2">
    <citation type="submission" date="2021-05" db="EMBL/GenBank/DDBJ databases">
        <title>The genome of the haptophyte Pavlova lutheri (Diacronema luteri, Pavlovales) - a model for lipid biosynthesis in eukaryotic algae.</title>
        <authorList>
            <person name="Hulatt C.J."/>
            <person name="Posewitz M.C."/>
        </authorList>
    </citation>
    <scope>NUCLEOTIDE SEQUENCE</scope>
    <source>
        <strain evidence="4">NIVA-4/92</strain>
    </source>
</reference>
<gene>
    <name evidence="4" type="ORF">KFE25_013871</name>
    <name evidence="3" type="ORF">PLUT1463_LOCUS5063</name>
</gene>
<evidence type="ECO:0000313" key="5">
    <source>
        <dbReference type="Proteomes" id="UP000751190"/>
    </source>
</evidence>
<dbReference type="InterPro" id="IPR016024">
    <property type="entry name" value="ARM-type_fold"/>
</dbReference>
<reference evidence="3" key="1">
    <citation type="submission" date="2021-01" db="EMBL/GenBank/DDBJ databases">
        <authorList>
            <person name="Corre E."/>
            <person name="Pelletier E."/>
            <person name="Niang G."/>
            <person name="Scheremetjew M."/>
            <person name="Finn R."/>
            <person name="Kale V."/>
            <person name="Holt S."/>
            <person name="Cochrane G."/>
            <person name="Meng A."/>
            <person name="Brown T."/>
            <person name="Cohen L."/>
        </authorList>
    </citation>
    <scope>NUCLEOTIDE SEQUENCE</scope>
    <source>
        <strain evidence="3">RCC1537</strain>
    </source>
</reference>
<dbReference type="SUPFAM" id="SSF48371">
    <property type="entry name" value="ARM repeat"/>
    <property type="match status" value="1"/>
</dbReference>